<keyword evidence="2" id="KW-1185">Reference proteome</keyword>
<name>A0ACA9Y812_9ASCO</name>
<reference evidence="1" key="1">
    <citation type="submission" date="2022-06" db="EMBL/GenBank/DDBJ databases">
        <authorList>
            <person name="Legras J.-L."/>
            <person name="Devillers H."/>
            <person name="Grondin C."/>
        </authorList>
    </citation>
    <scope>NUCLEOTIDE SEQUENCE</scope>
    <source>
        <strain evidence="1">CLIB 1444</strain>
    </source>
</reference>
<sequence length="384" mass="42559">MSTNIEGSLLSALVSGTSTAAVVGTLTYPLDFIKHSTQLNHPQQIAKYKIPSNGPHSMAQLFKGCSALVTGNILKNGARIFSYHWASNFMSLESQDSHGNSIKKTTAPRIVIAGFMSGMLETLWLIPFENIKIAMIQNQLLRNEIDSCLKQGLKIDVTGQSIDMHHKPTQNIFKNHYISPHIYFTNELAAQYKGLNVSRFSTTHMKHTKKDALKQKYNKNPSLTLSGVIKEIYTLKGTKGFAYGGFITFIRQGAISSIWLSTYNWTKQLYLPHNKSHDGWFGESLTLIQSVGLQVAASAAVITITQPIDVVKSHMQSKNSHVIYKDSLGTAYRLVMEQGFTSLYKGTLPRGIKVLVSGGLSANLYAYFESMFNNASSKTVFSNE</sequence>
<organism evidence="1 2">
    <name type="scientific">[Candida] jaroonii</name>
    <dbReference type="NCBI Taxonomy" id="467808"/>
    <lineage>
        <taxon>Eukaryota</taxon>
        <taxon>Fungi</taxon>
        <taxon>Dikarya</taxon>
        <taxon>Ascomycota</taxon>
        <taxon>Saccharomycotina</taxon>
        <taxon>Pichiomycetes</taxon>
        <taxon>Debaryomycetaceae</taxon>
        <taxon>Yamadazyma</taxon>
    </lineage>
</organism>
<evidence type="ECO:0000313" key="1">
    <source>
        <dbReference type="EMBL" id="CAH6721163.1"/>
    </source>
</evidence>
<gene>
    <name evidence="1" type="ORF">CLIB1444_05S04962</name>
</gene>
<protein>
    <submittedName>
        <fullName evidence="1">Uncharacterized protein</fullName>
    </submittedName>
</protein>
<evidence type="ECO:0000313" key="2">
    <source>
        <dbReference type="Proteomes" id="UP001152531"/>
    </source>
</evidence>
<proteinExistence type="predicted"/>
<accession>A0ACA9Y812</accession>
<dbReference type="EMBL" id="CALSDN010000005">
    <property type="protein sequence ID" value="CAH6721163.1"/>
    <property type="molecule type" value="Genomic_DNA"/>
</dbReference>
<dbReference type="Proteomes" id="UP001152531">
    <property type="component" value="Unassembled WGS sequence"/>
</dbReference>
<comment type="caution">
    <text evidence="1">The sequence shown here is derived from an EMBL/GenBank/DDBJ whole genome shotgun (WGS) entry which is preliminary data.</text>
</comment>